<sequence>MSTNEINYDKNNTLLNEERNCVNQDVSTPFKVNVKTKTHDEECYLDVQTGQSVGPGNYQIANHFDCDTSIKNSMDIATNNHMITFKNGFRPPNDVVDEDTDMRFGETKENPRCPQQLFHRPNGGAPYKGRGFGDMNIESRLVPGEDTITTRPCNVLSGASTLDRVMVPLVPHLDQNVQNPEHLVEEVAEDGWIRGGSPSRLVIRDVDYLQRCGYNYMDKEANGDFWDNKHNYL</sequence>
<organism evidence="1">
    <name type="scientific">viral metagenome</name>
    <dbReference type="NCBI Taxonomy" id="1070528"/>
    <lineage>
        <taxon>unclassified sequences</taxon>
        <taxon>metagenomes</taxon>
        <taxon>organismal metagenomes</taxon>
    </lineage>
</organism>
<dbReference type="EMBL" id="MN738843">
    <property type="protein sequence ID" value="QHT27857.1"/>
    <property type="molecule type" value="Genomic_DNA"/>
</dbReference>
<evidence type="ECO:0000313" key="1">
    <source>
        <dbReference type="EMBL" id="QHT27857.1"/>
    </source>
</evidence>
<dbReference type="AlphaFoldDB" id="A0A6C0EF77"/>
<reference evidence="1" key="1">
    <citation type="journal article" date="2020" name="Nature">
        <title>Giant virus diversity and host interactions through global metagenomics.</title>
        <authorList>
            <person name="Schulz F."/>
            <person name="Roux S."/>
            <person name="Paez-Espino D."/>
            <person name="Jungbluth S."/>
            <person name="Walsh D.A."/>
            <person name="Denef V.J."/>
            <person name="McMahon K.D."/>
            <person name="Konstantinidis K.T."/>
            <person name="Eloe-Fadrosh E.A."/>
            <person name="Kyrpides N.C."/>
            <person name="Woyke T."/>
        </authorList>
    </citation>
    <scope>NUCLEOTIDE SEQUENCE</scope>
    <source>
        <strain evidence="1">GVMAG-M-3300000115-19</strain>
    </source>
</reference>
<proteinExistence type="predicted"/>
<name>A0A6C0EF77_9ZZZZ</name>
<accession>A0A6C0EF77</accession>
<protein>
    <submittedName>
        <fullName evidence="1">Uncharacterized protein</fullName>
    </submittedName>
</protein>